<name>A0ACB8B8N9_9AGAM</name>
<accession>A0ACB8B8N9</accession>
<protein>
    <submittedName>
        <fullName evidence="1">Uncharacterized protein</fullName>
    </submittedName>
</protein>
<evidence type="ECO:0000313" key="1">
    <source>
        <dbReference type="EMBL" id="KAH7921944.1"/>
    </source>
</evidence>
<proteinExistence type="predicted"/>
<dbReference type="EMBL" id="MU266505">
    <property type="protein sequence ID" value="KAH7921944.1"/>
    <property type="molecule type" value="Genomic_DNA"/>
</dbReference>
<sequence length="254" mass="28121">MRFFATTAAAITIAVLSALSARAGCVTAADCGPGELLQCINGARHQYLLLSPLLVVLISIGKLRHIDNVWHRIDKICEKEAANPSSPRRIGGSDSASQISSWPVGSNYTAGAFGLSVGWGQGPELQLYTSTFNAVPRKSPHRPLSKDGFERVGRREDSGYDGLTVEHDRIMQDGPTAQECGLMNGFYEYFTYPKAGDGLVEVDHFNRLAFFHRHLFLHRRALESSAPESDRTRLPAHNMGIFDRTRVHDPMIRR</sequence>
<gene>
    <name evidence="1" type="ORF">BV22DRAFT_1049269</name>
</gene>
<comment type="caution">
    <text evidence="1">The sequence shown here is derived from an EMBL/GenBank/DDBJ whole genome shotgun (WGS) entry which is preliminary data.</text>
</comment>
<reference evidence="1" key="1">
    <citation type="journal article" date="2021" name="New Phytol.">
        <title>Evolutionary innovations through gain and loss of genes in the ectomycorrhizal Boletales.</title>
        <authorList>
            <person name="Wu G."/>
            <person name="Miyauchi S."/>
            <person name="Morin E."/>
            <person name="Kuo A."/>
            <person name="Drula E."/>
            <person name="Varga T."/>
            <person name="Kohler A."/>
            <person name="Feng B."/>
            <person name="Cao Y."/>
            <person name="Lipzen A."/>
            <person name="Daum C."/>
            <person name="Hundley H."/>
            <person name="Pangilinan J."/>
            <person name="Johnson J."/>
            <person name="Barry K."/>
            <person name="LaButti K."/>
            <person name="Ng V."/>
            <person name="Ahrendt S."/>
            <person name="Min B."/>
            <person name="Choi I.G."/>
            <person name="Park H."/>
            <person name="Plett J.M."/>
            <person name="Magnuson J."/>
            <person name="Spatafora J.W."/>
            <person name="Nagy L.G."/>
            <person name="Henrissat B."/>
            <person name="Grigoriev I.V."/>
            <person name="Yang Z.L."/>
            <person name="Xu J."/>
            <person name="Martin F.M."/>
        </authorList>
    </citation>
    <scope>NUCLEOTIDE SEQUENCE</scope>
    <source>
        <strain evidence="1">KUC20120723A-06</strain>
    </source>
</reference>
<keyword evidence="2" id="KW-1185">Reference proteome</keyword>
<evidence type="ECO:0000313" key="2">
    <source>
        <dbReference type="Proteomes" id="UP000790709"/>
    </source>
</evidence>
<dbReference type="Proteomes" id="UP000790709">
    <property type="component" value="Unassembled WGS sequence"/>
</dbReference>
<organism evidence="1 2">
    <name type="scientific">Leucogyrophana mollusca</name>
    <dbReference type="NCBI Taxonomy" id="85980"/>
    <lineage>
        <taxon>Eukaryota</taxon>
        <taxon>Fungi</taxon>
        <taxon>Dikarya</taxon>
        <taxon>Basidiomycota</taxon>
        <taxon>Agaricomycotina</taxon>
        <taxon>Agaricomycetes</taxon>
        <taxon>Agaricomycetidae</taxon>
        <taxon>Boletales</taxon>
        <taxon>Boletales incertae sedis</taxon>
        <taxon>Leucogyrophana</taxon>
    </lineage>
</organism>